<comment type="caution">
    <text evidence="2">The sequence shown here is derived from an EMBL/GenBank/DDBJ whole genome shotgun (WGS) entry which is preliminary data.</text>
</comment>
<evidence type="ECO:0000313" key="2">
    <source>
        <dbReference type="EMBL" id="GFR58634.1"/>
    </source>
</evidence>
<organism evidence="2 3">
    <name type="scientific">Elysia marginata</name>
    <dbReference type="NCBI Taxonomy" id="1093978"/>
    <lineage>
        <taxon>Eukaryota</taxon>
        <taxon>Metazoa</taxon>
        <taxon>Spiralia</taxon>
        <taxon>Lophotrochozoa</taxon>
        <taxon>Mollusca</taxon>
        <taxon>Gastropoda</taxon>
        <taxon>Heterobranchia</taxon>
        <taxon>Euthyneura</taxon>
        <taxon>Panpulmonata</taxon>
        <taxon>Sacoglossa</taxon>
        <taxon>Placobranchoidea</taxon>
        <taxon>Plakobranchidae</taxon>
        <taxon>Elysia</taxon>
    </lineage>
</organism>
<dbReference type="InterPro" id="IPR045609">
    <property type="entry name" value="DUF6451"/>
</dbReference>
<feature type="domain" description="DUF6451" evidence="1">
    <location>
        <begin position="62"/>
        <end position="92"/>
    </location>
</feature>
<dbReference type="PANTHER" id="PTHR47027:SF20">
    <property type="entry name" value="REVERSE TRANSCRIPTASE-LIKE PROTEIN WITH RNA-DIRECTED DNA POLYMERASE DOMAIN"/>
    <property type="match status" value="1"/>
</dbReference>
<name>A0AAV4ECY1_9GAST</name>
<evidence type="ECO:0000259" key="1">
    <source>
        <dbReference type="Pfam" id="PF20049"/>
    </source>
</evidence>
<protein>
    <recommendedName>
        <fullName evidence="1">DUF6451 domain-containing protein</fullName>
    </recommendedName>
</protein>
<keyword evidence="3" id="KW-1185">Reference proteome</keyword>
<dbReference type="Proteomes" id="UP000762676">
    <property type="component" value="Unassembled WGS sequence"/>
</dbReference>
<reference evidence="2 3" key="1">
    <citation type="journal article" date="2021" name="Elife">
        <title>Chloroplast acquisition without the gene transfer in kleptoplastic sea slugs, Plakobranchus ocellatus.</title>
        <authorList>
            <person name="Maeda T."/>
            <person name="Takahashi S."/>
            <person name="Yoshida T."/>
            <person name="Shimamura S."/>
            <person name="Takaki Y."/>
            <person name="Nagai Y."/>
            <person name="Toyoda A."/>
            <person name="Suzuki Y."/>
            <person name="Arimoto A."/>
            <person name="Ishii H."/>
            <person name="Satoh N."/>
            <person name="Nishiyama T."/>
            <person name="Hasebe M."/>
            <person name="Maruyama T."/>
            <person name="Minagawa J."/>
            <person name="Obokata J."/>
            <person name="Shigenobu S."/>
        </authorList>
    </citation>
    <scope>NUCLEOTIDE SEQUENCE [LARGE SCALE GENOMIC DNA]</scope>
</reference>
<dbReference type="EMBL" id="BMAT01000051">
    <property type="protein sequence ID" value="GFR58634.1"/>
    <property type="molecule type" value="Genomic_DNA"/>
</dbReference>
<proteinExistence type="predicted"/>
<accession>A0AAV4ECY1</accession>
<dbReference type="PANTHER" id="PTHR47027">
    <property type="entry name" value="REVERSE TRANSCRIPTASE DOMAIN-CONTAINING PROTEIN"/>
    <property type="match status" value="1"/>
</dbReference>
<sequence>MTKDKHYETQILGTNATNKNHITVEEKPLDEVQELIYLGSKLIADGECTKEVKAIISKASQAFVLLRPIKKSPTISTNTKIRIFRRNVFSILCPLIRSEVLENDKTFRKETRSLP</sequence>
<gene>
    <name evidence="2" type="ORF">ElyMa_000036300</name>
</gene>
<dbReference type="Pfam" id="PF20049">
    <property type="entry name" value="DUF6451"/>
    <property type="match status" value="1"/>
</dbReference>
<evidence type="ECO:0000313" key="3">
    <source>
        <dbReference type="Proteomes" id="UP000762676"/>
    </source>
</evidence>
<dbReference type="AlphaFoldDB" id="A0AAV4ECY1"/>